<name>A0A0M0KJI7_ALKHA</name>
<dbReference type="RefSeq" id="WP_010898816.1">
    <property type="nucleotide sequence ID" value="NZ_CP040441.1"/>
</dbReference>
<gene>
    <name evidence="2" type="ORF">AMD02_06730</name>
</gene>
<evidence type="ECO:0000256" key="1">
    <source>
        <dbReference type="HAMAP-Rule" id="MF_00506"/>
    </source>
</evidence>
<proteinExistence type="inferred from homology"/>
<evidence type="ECO:0000313" key="2">
    <source>
        <dbReference type="EMBL" id="KOO38583.1"/>
    </source>
</evidence>
<sequence>MPKVGVEQSLTAISEELRGMGYDVVQLKQEQDAQGCDCCVITGQDQNVMGIQNAVTQGAVINASGLTAEEVCQQVDQRLRQQ</sequence>
<reference evidence="2" key="1">
    <citation type="submission" date="2015-08" db="EMBL/GenBank/DDBJ databases">
        <title>Complete DNA Sequence of Pseudomonas syringae pv. actinidiae, the Causal Agent of Kiwifruit Canker Disease.</title>
        <authorList>
            <person name="Rikkerink E.H.A."/>
            <person name="Fineran P.C."/>
        </authorList>
    </citation>
    <scope>NUCLEOTIDE SEQUENCE</scope>
    <source>
        <strain evidence="2">DSM 13666</strain>
    </source>
</reference>
<accession>A0A4Y7X0U9</accession>
<dbReference type="AlphaFoldDB" id="A0A0M0KJI7"/>
<dbReference type="OMA" id="CCVITGQ"/>
<dbReference type="NCBIfam" id="NF002845">
    <property type="entry name" value="PRK03094.1"/>
    <property type="match status" value="1"/>
</dbReference>
<dbReference type="GeneID" id="87598179"/>
<dbReference type="InterPro" id="IPR005370">
    <property type="entry name" value="UPF0180"/>
</dbReference>
<dbReference type="Pfam" id="PF03698">
    <property type="entry name" value="UPF0180"/>
    <property type="match status" value="1"/>
</dbReference>
<dbReference type="HAMAP" id="MF_00506">
    <property type="entry name" value="UPF0180"/>
    <property type="match status" value="1"/>
</dbReference>
<dbReference type="PATRIC" id="fig|136160.3.peg.1657"/>
<organism evidence="2">
    <name type="scientific">Halalkalibacterium halodurans</name>
    <name type="common">Bacillus halodurans</name>
    <dbReference type="NCBI Taxonomy" id="86665"/>
    <lineage>
        <taxon>Bacteria</taxon>
        <taxon>Bacillati</taxon>
        <taxon>Bacillota</taxon>
        <taxon>Bacilli</taxon>
        <taxon>Bacillales</taxon>
        <taxon>Bacillaceae</taxon>
        <taxon>Halalkalibacterium (ex Joshi et al. 2022)</taxon>
    </lineage>
</organism>
<comment type="similarity">
    <text evidence="1">Belongs to the UPF0180 family.</text>
</comment>
<protein>
    <recommendedName>
        <fullName evidence="1">UPF0180 protein AMD02_06730</fullName>
    </recommendedName>
</protein>
<accession>A0A0M0KJI7</accession>
<dbReference type="EMBL" id="LILD01000001">
    <property type="protein sequence ID" value="KOO38583.1"/>
    <property type="molecule type" value="Genomic_DNA"/>
</dbReference>
<comment type="caution">
    <text evidence="2">The sequence shown here is derived from an EMBL/GenBank/DDBJ whole genome shotgun (WGS) entry which is preliminary data.</text>
</comment>